<proteinExistence type="predicted"/>
<gene>
    <name evidence="1" type="ORF">LCI18_003250</name>
</gene>
<protein>
    <submittedName>
        <fullName evidence="1">Uncharacterized protein</fullName>
    </submittedName>
</protein>
<accession>A0ACD3YTR6</accession>
<evidence type="ECO:0000313" key="1">
    <source>
        <dbReference type="EMBL" id="UPK92315.1"/>
    </source>
</evidence>
<name>A0ACD3YTR6_FUSSC</name>
<keyword evidence="2" id="KW-1185">Reference proteome</keyword>
<reference evidence="1" key="1">
    <citation type="submission" date="2021-11" db="EMBL/GenBank/DDBJ databases">
        <title>Fusarium solani-melongenae Genome sequencing and assembly.</title>
        <authorList>
            <person name="Xie S."/>
            <person name="Huang L."/>
            <person name="Zhang X."/>
        </authorList>
    </citation>
    <scope>NUCLEOTIDE SEQUENCE</scope>
    <source>
        <strain evidence="1">CRI 24-3</strain>
    </source>
</reference>
<organism evidence="1 2">
    <name type="scientific">Fusarium solani subsp. cucurbitae</name>
    <name type="common">Neocosmosporum cucurbitae</name>
    <dbReference type="NCBI Taxonomy" id="2747967"/>
    <lineage>
        <taxon>Eukaryota</taxon>
        <taxon>Fungi</taxon>
        <taxon>Dikarya</taxon>
        <taxon>Ascomycota</taxon>
        <taxon>Pezizomycotina</taxon>
        <taxon>Sordariomycetes</taxon>
        <taxon>Hypocreomycetidae</taxon>
        <taxon>Hypocreales</taxon>
        <taxon>Nectriaceae</taxon>
        <taxon>Fusarium</taxon>
        <taxon>Fusarium solani species complex</taxon>
    </lineage>
</organism>
<dbReference type="Proteomes" id="UP000830768">
    <property type="component" value="Chromosome 3"/>
</dbReference>
<sequence>MPSEWSKFYLVGAAGGTTPMAEDLYYHWGVIHAALFLGTRSPNENFVRYAQNYVNPDVPDEARLIRAHPTVRYRIFSDHWSNEWSNTVQSIEDPSHAARMGRHHFGDASTIRAFFGRGGPVYKSPDFAHPAGLTIGHFLGLPDGVTRAEALIQLDQHKLLLVSKLREFGKSCKYTVDICNDAWDRDIRDSKLSNFPRSNFFAVRTYSVYF</sequence>
<dbReference type="EMBL" id="CP090032">
    <property type="protein sequence ID" value="UPK92315.1"/>
    <property type="molecule type" value="Genomic_DNA"/>
</dbReference>
<evidence type="ECO:0000313" key="2">
    <source>
        <dbReference type="Proteomes" id="UP000830768"/>
    </source>
</evidence>